<dbReference type="PANTHER" id="PTHR36535">
    <property type="entry name" value="YALI0E30327P"/>
    <property type="match status" value="1"/>
</dbReference>
<organism evidence="1 2">
    <name type="scientific">Edaphochlamys debaryana</name>
    <dbReference type="NCBI Taxonomy" id="47281"/>
    <lineage>
        <taxon>Eukaryota</taxon>
        <taxon>Viridiplantae</taxon>
        <taxon>Chlorophyta</taxon>
        <taxon>core chlorophytes</taxon>
        <taxon>Chlorophyceae</taxon>
        <taxon>CS clade</taxon>
        <taxon>Chlamydomonadales</taxon>
        <taxon>Chlamydomonadales incertae sedis</taxon>
        <taxon>Edaphochlamys</taxon>
    </lineage>
</organism>
<dbReference type="PANTHER" id="PTHR36535:SF1">
    <property type="entry name" value="DUF1772 DOMAIN-CONTAINING PROTEIN"/>
    <property type="match status" value="1"/>
</dbReference>
<evidence type="ECO:0000313" key="2">
    <source>
        <dbReference type="Proteomes" id="UP000612055"/>
    </source>
</evidence>
<gene>
    <name evidence="1" type="ORF">HYH03_005987</name>
</gene>
<accession>A0A835Y4Z0</accession>
<evidence type="ECO:0000313" key="1">
    <source>
        <dbReference type="EMBL" id="KAG2496068.1"/>
    </source>
</evidence>
<sequence length="105" mass="10973">MFPKVAKFQSTIVLAGTGAAAVQAVRGEASPQQRGLWLAGAALLLANLPWTLVKLMPVNKVIVDAGAQGKAAPKEQLEAWGPLHNVRTALGTASALVMGYAVWKL</sequence>
<evidence type="ECO:0008006" key="3">
    <source>
        <dbReference type="Google" id="ProtNLM"/>
    </source>
</evidence>
<dbReference type="Pfam" id="PF08592">
    <property type="entry name" value="Anthrone_oxy"/>
    <property type="match status" value="1"/>
</dbReference>
<reference evidence="1" key="1">
    <citation type="journal article" date="2020" name="bioRxiv">
        <title>Comparative genomics of Chlamydomonas.</title>
        <authorList>
            <person name="Craig R.J."/>
            <person name="Hasan A.R."/>
            <person name="Ness R.W."/>
            <person name="Keightley P.D."/>
        </authorList>
    </citation>
    <scope>NUCLEOTIDE SEQUENCE</scope>
    <source>
        <strain evidence="1">CCAP 11/70</strain>
    </source>
</reference>
<name>A0A835Y4Z0_9CHLO</name>
<dbReference type="AlphaFoldDB" id="A0A835Y4Z0"/>
<comment type="caution">
    <text evidence="1">The sequence shown here is derived from an EMBL/GenBank/DDBJ whole genome shotgun (WGS) entry which is preliminary data.</text>
</comment>
<dbReference type="InterPro" id="IPR013901">
    <property type="entry name" value="Anthrone_oxy"/>
</dbReference>
<proteinExistence type="predicted"/>
<dbReference type="Proteomes" id="UP000612055">
    <property type="component" value="Unassembled WGS sequence"/>
</dbReference>
<protein>
    <recommendedName>
        <fullName evidence="3">DUF1772-domain-containing protein</fullName>
    </recommendedName>
</protein>
<keyword evidence="2" id="KW-1185">Reference proteome</keyword>
<dbReference type="EMBL" id="JAEHOE010000021">
    <property type="protein sequence ID" value="KAG2496068.1"/>
    <property type="molecule type" value="Genomic_DNA"/>
</dbReference>
<dbReference type="OrthoDB" id="5954308at2759"/>